<dbReference type="PANTHER" id="PTHR33930:SF2">
    <property type="entry name" value="BLR3452 PROTEIN"/>
    <property type="match status" value="1"/>
</dbReference>
<comment type="caution">
    <text evidence="2">The sequence shown here is derived from an EMBL/GenBank/DDBJ whole genome shotgun (WGS) entry which is preliminary data.</text>
</comment>
<dbReference type="InterPro" id="IPR029032">
    <property type="entry name" value="AhpD-like"/>
</dbReference>
<dbReference type="PANTHER" id="PTHR33930">
    <property type="entry name" value="ALKYL HYDROPEROXIDE REDUCTASE AHPD"/>
    <property type="match status" value="1"/>
</dbReference>
<gene>
    <name evidence="2" type="ORF">JOF36_001907</name>
</gene>
<dbReference type="SUPFAM" id="SSF69118">
    <property type="entry name" value="AhpD-like"/>
    <property type="match status" value="2"/>
</dbReference>
<sequence length="263" mass="27110">MTVGSGTTEMSGSRRVAELLPDAGWLPRLAGSAPKFVEGLARVSDVIVADGALPAGLKAMFAAAICAVKRDEPLVGHFLAAAARAGVPREHVEGASVGLLISRGVVPHGLFVAGTDQAYGPARSDGGPGGSDGGPGGEPAFDADVPGAYAYFQEYFGFVPDYVELLGERAAKGLEGYFLMRESSLGETPLPARDMELLLCAVNAAEYQSRFVAIHARGARRAGATEEQLVEAALTAMPFAGVASWLPAAQGVIDSRDVPSGPQ</sequence>
<dbReference type="Pfam" id="PF02627">
    <property type="entry name" value="CMD"/>
    <property type="match status" value="1"/>
</dbReference>
<evidence type="ECO:0000313" key="2">
    <source>
        <dbReference type="EMBL" id="MBP2366211.1"/>
    </source>
</evidence>
<organism evidence="2 3">
    <name type="scientific">Pseudonocardia parietis</name>
    <dbReference type="NCBI Taxonomy" id="570936"/>
    <lineage>
        <taxon>Bacteria</taxon>
        <taxon>Bacillati</taxon>
        <taxon>Actinomycetota</taxon>
        <taxon>Actinomycetes</taxon>
        <taxon>Pseudonocardiales</taxon>
        <taxon>Pseudonocardiaceae</taxon>
        <taxon>Pseudonocardia</taxon>
    </lineage>
</organism>
<dbReference type="EMBL" id="JAGINU010000001">
    <property type="protein sequence ID" value="MBP2366211.1"/>
    <property type="molecule type" value="Genomic_DNA"/>
</dbReference>
<dbReference type="Proteomes" id="UP001519295">
    <property type="component" value="Unassembled WGS sequence"/>
</dbReference>
<name>A0ABS4VQM0_9PSEU</name>
<reference evidence="2 3" key="1">
    <citation type="submission" date="2021-03" db="EMBL/GenBank/DDBJ databases">
        <title>Sequencing the genomes of 1000 actinobacteria strains.</title>
        <authorList>
            <person name="Klenk H.-P."/>
        </authorList>
    </citation>
    <scope>NUCLEOTIDE SEQUENCE [LARGE SCALE GENOMIC DNA]</scope>
    <source>
        <strain evidence="2 3">DSM 45256</strain>
    </source>
</reference>
<protein>
    <submittedName>
        <fullName evidence="2">Alkylhydroperoxidase/carboxymuconolactone decarboxylase family protein YurZ</fullName>
    </submittedName>
</protein>
<evidence type="ECO:0000259" key="1">
    <source>
        <dbReference type="Pfam" id="PF02627"/>
    </source>
</evidence>
<keyword evidence="3" id="KW-1185">Reference proteome</keyword>
<feature type="domain" description="Carboxymuconolactone decarboxylase-like" evidence="1">
    <location>
        <begin position="177"/>
        <end position="248"/>
    </location>
</feature>
<evidence type="ECO:0000313" key="3">
    <source>
        <dbReference type="Proteomes" id="UP001519295"/>
    </source>
</evidence>
<accession>A0ABS4VQM0</accession>
<dbReference type="InterPro" id="IPR003779">
    <property type="entry name" value="CMD-like"/>
</dbReference>
<dbReference type="Gene3D" id="1.20.1290.10">
    <property type="entry name" value="AhpD-like"/>
    <property type="match status" value="2"/>
</dbReference>
<dbReference type="RefSeq" id="WP_210026228.1">
    <property type="nucleotide sequence ID" value="NZ_JAGINU010000001.1"/>
</dbReference>
<proteinExistence type="predicted"/>